<dbReference type="Proteomes" id="UP001206925">
    <property type="component" value="Unassembled WGS sequence"/>
</dbReference>
<proteinExistence type="predicted"/>
<name>A0AAD5CIJ3_AMBAR</name>
<dbReference type="EMBL" id="JAMZMK010007974">
    <property type="protein sequence ID" value="KAI7742487.1"/>
    <property type="molecule type" value="Genomic_DNA"/>
</dbReference>
<accession>A0AAD5CIJ3</accession>
<protein>
    <submittedName>
        <fullName evidence="1">Uncharacterized protein</fullName>
    </submittedName>
</protein>
<sequence>SSKLVISRSVAPPLPALFLNYLLPYSLVQSLYTNIIPPTPMNISNTLFLKSRIIESPQSQFFILKVIFDLASNAFSMNKLRCTRVMHTRELNQKLYMEWSLTMGKSSHDVA</sequence>
<organism evidence="1 2">
    <name type="scientific">Ambrosia artemisiifolia</name>
    <name type="common">Common ragweed</name>
    <dbReference type="NCBI Taxonomy" id="4212"/>
    <lineage>
        <taxon>Eukaryota</taxon>
        <taxon>Viridiplantae</taxon>
        <taxon>Streptophyta</taxon>
        <taxon>Embryophyta</taxon>
        <taxon>Tracheophyta</taxon>
        <taxon>Spermatophyta</taxon>
        <taxon>Magnoliopsida</taxon>
        <taxon>eudicotyledons</taxon>
        <taxon>Gunneridae</taxon>
        <taxon>Pentapetalae</taxon>
        <taxon>asterids</taxon>
        <taxon>campanulids</taxon>
        <taxon>Asterales</taxon>
        <taxon>Asteraceae</taxon>
        <taxon>Asteroideae</taxon>
        <taxon>Heliantheae alliance</taxon>
        <taxon>Heliantheae</taxon>
        <taxon>Ambrosia</taxon>
    </lineage>
</organism>
<reference evidence="1" key="1">
    <citation type="submission" date="2022-06" db="EMBL/GenBank/DDBJ databases">
        <title>Uncovering the hologenomic basis of an extraordinary plant invasion.</title>
        <authorList>
            <person name="Bieker V.C."/>
            <person name="Martin M.D."/>
            <person name="Gilbert T."/>
            <person name="Hodgins K."/>
            <person name="Battlay P."/>
            <person name="Petersen B."/>
            <person name="Wilson J."/>
        </authorList>
    </citation>
    <scope>NUCLEOTIDE SEQUENCE</scope>
    <source>
        <strain evidence="1">AA19_3_7</strain>
        <tissue evidence="1">Leaf</tissue>
    </source>
</reference>
<keyword evidence="2" id="KW-1185">Reference proteome</keyword>
<evidence type="ECO:0000313" key="2">
    <source>
        <dbReference type="Proteomes" id="UP001206925"/>
    </source>
</evidence>
<comment type="caution">
    <text evidence="1">The sequence shown here is derived from an EMBL/GenBank/DDBJ whole genome shotgun (WGS) entry which is preliminary data.</text>
</comment>
<gene>
    <name evidence="1" type="ORF">M8C21_007171</name>
</gene>
<dbReference type="AlphaFoldDB" id="A0AAD5CIJ3"/>
<feature type="non-terminal residue" evidence="1">
    <location>
        <position position="111"/>
    </location>
</feature>
<feature type="non-terminal residue" evidence="1">
    <location>
        <position position="1"/>
    </location>
</feature>
<evidence type="ECO:0000313" key="1">
    <source>
        <dbReference type="EMBL" id="KAI7742487.1"/>
    </source>
</evidence>